<reference evidence="1" key="1">
    <citation type="submission" date="2020-01" db="EMBL/GenBank/DDBJ databases">
        <authorList>
            <person name="Mishra B."/>
        </authorList>
    </citation>
    <scope>NUCLEOTIDE SEQUENCE [LARGE SCALE GENOMIC DNA]</scope>
</reference>
<evidence type="ECO:0000313" key="2">
    <source>
        <dbReference type="Proteomes" id="UP000467841"/>
    </source>
</evidence>
<organism evidence="1 2">
    <name type="scientific">Microthlaspi erraticum</name>
    <dbReference type="NCBI Taxonomy" id="1685480"/>
    <lineage>
        <taxon>Eukaryota</taxon>
        <taxon>Viridiplantae</taxon>
        <taxon>Streptophyta</taxon>
        <taxon>Embryophyta</taxon>
        <taxon>Tracheophyta</taxon>
        <taxon>Spermatophyta</taxon>
        <taxon>Magnoliopsida</taxon>
        <taxon>eudicotyledons</taxon>
        <taxon>Gunneridae</taxon>
        <taxon>Pentapetalae</taxon>
        <taxon>rosids</taxon>
        <taxon>malvids</taxon>
        <taxon>Brassicales</taxon>
        <taxon>Brassicaceae</taxon>
        <taxon>Coluteocarpeae</taxon>
        <taxon>Microthlaspi</taxon>
    </lineage>
</organism>
<name>A0A6D2JSF3_9BRAS</name>
<keyword evidence="2" id="KW-1185">Reference proteome</keyword>
<dbReference type="AlphaFoldDB" id="A0A6D2JSF3"/>
<comment type="caution">
    <text evidence="1">The sequence shown here is derived from an EMBL/GenBank/DDBJ whole genome shotgun (WGS) entry which is preliminary data.</text>
</comment>
<evidence type="ECO:0000313" key="1">
    <source>
        <dbReference type="EMBL" id="CAA7039599.1"/>
    </source>
</evidence>
<gene>
    <name evidence="1" type="ORF">MERR_LOCUS26834</name>
</gene>
<accession>A0A6D2JSF3</accession>
<dbReference type="EMBL" id="CACVBM020001213">
    <property type="protein sequence ID" value="CAA7039599.1"/>
    <property type="molecule type" value="Genomic_DNA"/>
</dbReference>
<sequence>MNRNRLFNKWLHIVEGGLYEEEKAFLGAVESDVALDCFQIGSSPPYSAKTIYCPCHSMLAGEATRKLIRSDFLHPLILEELVLKSEFVKELWRGIRAVKGKKVKKRKKRETSLPALEPPEFSLCWGWSFEVVIDQVNSTDEDKLVSFIGSGGCQTHFKKKLVARELALFNPEKFNEPKTTS</sequence>
<dbReference type="Proteomes" id="UP000467841">
    <property type="component" value="Unassembled WGS sequence"/>
</dbReference>
<proteinExistence type="predicted"/>
<protein>
    <submittedName>
        <fullName evidence="1">Uncharacterized protein</fullName>
    </submittedName>
</protein>